<evidence type="ECO:0000313" key="8">
    <source>
        <dbReference type="Proteomes" id="UP000481252"/>
    </source>
</evidence>
<keyword evidence="8" id="KW-1185">Reference proteome</keyword>
<keyword evidence="1" id="KW-1003">Cell membrane</keyword>
<feature type="signal peptide" evidence="6">
    <location>
        <begin position="1"/>
        <end position="19"/>
    </location>
</feature>
<dbReference type="SUPFAM" id="SSF103088">
    <property type="entry name" value="OmpA-like"/>
    <property type="match status" value="1"/>
</dbReference>
<dbReference type="InterPro" id="IPR036737">
    <property type="entry name" value="OmpA-like_sf"/>
</dbReference>
<keyword evidence="2 6" id="KW-0732">Signal</keyword>
<evidence type="ECO:0008006" key="9">
    <source>
        <dbReference type="Google" id="ProtNLM"/>
    </source>
</evidence>
<proteinExistence type="predicted"/>
<dbReference type="Gene3D" id="3.40.50.10610">
    <property type="entry name" value="ABC-type transport auxiliary lipoprotein component"/>
    <property type="match status" value="1"/>
</dbReference>
<dbReference type="GO" id="GO:0030288">
    <property type="term" value="C:outer membrane-bounded periplasmic space"/>
    <property type="evidence" value="ECO:0007669"/>
    <property type="project" value="InterPro"/>
</dbReference>
<accession>A0A7C9R748</accession>
<evidence type="ECO:0000256" key="6">
    <source>
        <dbReference type="SAM" id="SignalP"/>
    </source>
</evidence>
<dbReference type="Gene3D" id="3.30.1330.60">
    <property type="entry name" value="OmpA-like domain"/>
    <property type="match status" value="1"/>
</dbReference>
<reference evidence="7 8" key="1">
    <citation type="submission" date="2020-02" db="EMBL/GenBank/DDBJ databases">
        <title>Genome sequence of the type strain CGMCC 1.15528 of Mesorhizobium zhangyense.</title>
        <authorList>
            <person name="Gao J."/>
            <person name="Sun J."/>
        </authorList>
    </citation>
    <scope>NUCLEOTIDE SEQUENCE [LARGE SCALE GENOMIC DNA]</scope>
    <source>
        <strain evidence="7 8">CGMCC 1.15528</strain>
    </source>
</reference>
<name>A0A7C9R748_9HYPH</name>
<dbReference type="PANTHER" id="PTHR41164:SF1">
    <property type="entry name" value="CURLI PRODUCTION ASSEMBLY_TRANSPORT COMPONENT CSGG"/>
    <property type="match status" value="1"/>
</dbReference>
<protein>
    <recommendedName>
        <fullName evidence="9">OmpA family protein</fullName>
    </recommendedName>
</protein>
<comment type="caution">
    <text evidence="7">The sequence shown here is derived from an EMBL/GenBank/DDBJ whole genome shotgun (WGS) entry which is preliminary data.</text>
</comment>
<sequence length="469" mass="49400">MVSKLLSFSAPLVASLALSGCVTEVADIGSVRNHPKEASVIYTSPVRNSATPLSKSLACFGDKMKAAGRKPLGIAIGDVKDYTGKQGQDEGFAITQGGALMAYSALGKMGPAVRVHERFDTRIAEAELVYMNQRQLGDGQSHSVDDPNTGGRSSVPWKPYFGGTIRQSDYFIVGGVTELNYNIQSGGAEVAVGNVGPKARRYTMNIAVDLRIVGTQTLMVYDTVSVEKQLTGYEVGVGVFRFFGSNLFDINVGTKSQEPLQLGVRTAIEAGVLQLVASVAGVNPTPCFPPELGPAKWDGANAAAVHAAARQELAQPLPPPAQPVAPKLGYAEEEKGNKAVTAKVEEIQDLKTASISDRSASPSGGEYAVIFASGQDKLDDTSSATMEQVASLVKSGRSVNLTVSGRDATELTADGRTQLHEARMKAVVIALMRHGVSRGDARVLWRASQTPVLASAAGGVQEIARIRIG</sequence>
<keyword evidence="5" id="KW-0449">Lipoprotein</keyword>
<dbReference type="Pfam" id="PF03783">
    <property type="entry name" value="CsgG"/>
    <property type="match status" value="1"/>
</dbReference>
<dbReference type="AlphaFoldDB" id="A0A7C9R748"/>
<dbReference type="RefSeq" id="WP_165117540.1">
    <property type="nucleotide sequence ID" value="NZ_JAAKZG010000004.1"/>
</dbReference>
<keyword evidence="4" id="KW-0564">Palmitate</keyword>
<evidence type="ECO:0000256" key="2">
    <source>
        <dbReference type="ARBA" id="ARBA00022729"/>
    </source>
</evidence>
<dbReference type="InterPro" id="IPR005534">
    <property type="entry name" value="Curli_assmbl/transp-comp_CsgG"/>
</dbReference>
<feature type="chain" id="PRO_5028969965" description="OmpA family protein" evidence="6">
    <location>
        <begin position="20"/>
        <end position="469"/>
    </location>
</feature>
<organism evidence="7 8">
    <name type="scientific">Mesorhizobium zhangyense</name>
    <dbReference type="NCBI Taxonomy" id="1776730"/>
    <lineage>
        <taxon>Bacteria</taxon>
        <taxon>Pseudomonadati</taxon>
        <taxon>Pseudomonadota</taxon>
        <taxon>Alphaproteobacteria</taxon>
        <taxon>Hyphomicrobiales</taxon>
        <taxon>Phyllobacteriaceae</taxon>
        <taxon>Mesorhizobium</taxon>
    </lineage>
</organism>
<evidence type="ECO:0000256" key="5">
    <source>
        <dbReference type="ARBA" id="ARBA00023288"/>
    </source>
</evidence>
<gene>
    <name evidence="7" type="ORF">G6N74_12005</name>
</gene>
<evidence type="ECO:0000313" key="7">
    <source>
        <dbReference type="EMBL" id="NGN41794.1"/>
    </source>
</evidence>
<dbReference type="PANTHER" id="PTHR41164">
    <property type="entry name" value="CURLI PRODUCTION ASSEMBLY/TRANSPORT COMPONENT CSGG"/>
    <property type="match status" value="1"/>
</dbReference>
<dbReference type="EMBL" id="JAAKZG010000004">
    <property type="protein sequence ID" value="NGN41794.1"/>
    <property type="molecule type" value="Genomic_DNA"/>
</dbReference>
<evidence type="ECO:0000256" key="4">
    <source>
        <dbReference type="ARBA" id="ARBA00023139"/>
    </source>
</evidence>
<evidence type="ECO:0000256" key="3">
    <source>
        <dbReference type="ARBA" id="ARBA00023136"/>
    </source>
</evidence>
<keyword evidence="3" id="KW-0472">Membrane</keyword>
<dbReference type="Proteomes" id="UP000481252">
    <property type="component" value="Unassembled WGS sequence"/>
</dbReference>
<evidence type="ECO:0000256" key="1">
    <source>
        <dbReference type="ARBA" id="ARBA00022475"/>
    </source>
</evidence>
<dbReference type="PROSITE" id="PS51257">
    <property type="entry name" value="PROKAR_LIPOPROTEIN"/>
    <property type="match status" value="1"/>
</dbReference>